<feature type="transmembrane region" description="Helical" evidence="5">
    <location>
        <begin position="50"/>
        <end position="68"/>
    </location>
</feature>
<dbReference type="Pfam" id="PF01794">
    <property type="entry name" value="Ferric_reduct"/>
    <property type="match status" value="1"/>
</dbReference>
<evidence type="ECO:0000259" key="6">
    <source>
        <dbReference type="Pfam" id="PF01794"/>
    </source>
</evidence>
<keyword evidence="4 5" id="KW-0472">Membrane</keyword>
<keyword evidence="3 5" id="KW-1133">Transmembrane helix</keyword>
<reference evidence="7 8" key="1">
    <citation type="submission" date="2021-03" db="EMBL/GenBank/DDBJ databases">
        <title>Whole genome shotgun sequence of Actinoplanes toevensis NBRC 105298.</title>
        <authorList>
            <person name="Komaki H."/>
            <person name="Tamura T."/>
        </authorList>
    </citation>
    <scope>NUCLEOTIDE SEQUENCE [LARGE SCALE GENOMIC DNA]</scope>
    <source>
        <strain evidence="7 8">NBRC 105298</strain>
    </source>
</reference>
<feature type="transmembrane region" description="Helical" evidence="5">
    <location>
        <begin position="123"/>
        <end position="142"/>
    </location>
</feature>
<evidence type="ECO:0000313" key="8">
    <source>
        <dbReference type="Proteomes" id="UP000677082"/>
    </source>
</evidence>
<comment type="caution">
    <text evidence="7">The sequence shown here is derived from an EMBL/GenBank/DDBJ whole genome shotgun (WGS) entry which is preliminary data.</text>
</comment>
<evidence type="ECO:0000313" key="7">
    <source>
        <dbReference type="EMBL" id="GIM91750.1"/>
    </source>
</evidence>
<dbReference type="EMBL" id="BOQN01000049">
    <property type="protein sequence ID" value="GIM91750.1"/>
    <property type="molecule type" value="Genomic_DNA"/>
</dbReference>
<sequence>MSDALWYFARGSGVVSIVLLTIVVVLGIGSRSGKPAFGLPRFAVSLLHRNAALLAVVLVAGHVISLLFDPYAQLRLFDIVLPFAGNYRPVWQGLGTLAFDLLVAIIVTSLLRHRLGARTWRVVHWLAYLCWPVALVHGLGTGSDNGTWWLWTISIACAVTVAAAVGWRLSTGFSRFPARAERRVAPRLRKELEEVR</sequence>
<evidence type="ECO:0000256" key="3">
    <source>
        <dbReference type="ARBA" id="ARBA00022989"/>
    </source>
</evidence>
<keyword evidence="8" id="KW-1185">Reference proteome</keyword>
<name>A0A919TC87_9ACTN</name>
<evidence type="ECO:0000256" key="1">
    <source>
        <dbReference type="ARBA" id="ARBA00004141"/>
    </source>
</evidence>
<proteinExistence type="predicted"/>
<dbReference type="InterPro" id="IPR013130">
    <property type="entry name" value="Fe3_Rdtase_TM_dom"/>
</dbReference>
<keyword evidence="2 5" id="KW-0812">Transmembrane</keyword>
<evidence type="ECO:0000256" key="2">
    <source>
        <dbReference type="ARBA" id="ARBA00022692"/>
    </source>
</evidence>
<accession>A0A919TC87</accession>
<feature type="transmembrane region" description="Helical" evidence="5">
    <location>
        <begin position="90"/>
        <end position="111"/>
    </location>
</feature>
<dbReference type="GO" id="GO:0016020">
    <property type="term" value="C:membrane"/>
    <property type="evidence" value="ECO:0007669"/>
    <property type="project" value="UniProtKB-SubCell"/>
</dbReference>
<evidence type="ECO:0000256" key="5">
    <source>
        <dbReference type="SAM" id="Phobius"/>
    </source>
</evidence>
<dbReference type="Proteomes" id="UP000677082">
    <property type="component" value="Unassembled WGS sequence"/>
</dbReference>
<feature type="domain" description="Ferric oxidoreductase" evidence="6">
    <location>
        <begin position="12"/>
        <end position="133"/>
    </location>
</feature>
<protein>
    <submittedName>
        <fullName evidence="7">Ferric reductase</fullName>
    </submittedName>
</protein>
<feature type="transmembrane region" description="Helical" evidence="5">
    <location>
        <begin position="148"/>
        <end position="169"/>
    </location>
</feature>
<feature type="transmembrane region" description="Helical" evidence="5">
    <location>
        <begin position="6"/>
        <end position="29"/>
    </location>
</feature>
<evidence type="ECO:0000256" key="4">
    <source>
        <dbReference type="ARBA" id="ARBA00023136"/>
    </source>
</evidence>
<dbReference type="RefSeq" id="WP_246607127.1">
    <property type="nucleotide sequence ID" value="NZ_BOQN01000049.1"/>
</dbReference>
<dbReference type="AlphaFoldDB" id="A0A919TC87"/>
<comment type="subcellular location">
    <subcellularLocation>
        <location evidence="1">Membrane</location>
        <topology evidence="1">Multi-pass membrane protein</topology>
    </subcellularLocation>
</comment>
<gene>
    <name evidence="7" type="ORF">Ato02nite_035430</name>
</gene>
<organism evidence="7 8">
    <name type="scientific">Paractinoplanes toevensis</name>
    <dbReference type="NCBI Taxonomy" id="571911"/>
    <lineage>
        <taxon>Bacteria</taxon>
        <taxon>Bacillati</taxon>
        <taxon>Actinomycetota</taxon>
        <taxon>Actinomycetes</taxon>
        <taxon>Micromonosporales</taxon>
        <taxon>Micromonosporaceae</taxon>
        <taxon>Paractinoplanes</taxon>
    </lineage>
</organism>